<dbReference type="PANTHER" id="PTHR11360:SF303">
    <property type="entry name" value="MAJOR FACILITATOR SUPERFAMILY (MFS) PROFILE DOMAIN-CONTAINING PROTEIN"/>
    <property type="match status" value="1"/>
</dbReference>
<dbReference type="PANTHER" id="PTHR11360">
    <property type="entry name" value="MONOCARBOXYLATE TRANSPORTER"/>
    <property type="match status" value="1"/>
</dbReference>
<dbReference type="VEuPathDB" id="VectorBase:ISCW017242"/>
<feature type="transmembrane region" description="Helical" evidence="2">
    <location>
        <begin position="27"/>
        <end position="53"/>
    </location>
</feature>
<evidence type="ECO:0000313" key="5">
    <source>
        <dbReference type="EnsemblMetazoa" id="ISCW017242-PA"/>
    </source>
</evidence>
<dbReference type="EnsemblMetazoa" id="ISCW017242-RA">
    <property type="protein sequence ID" value="ISCW017242-PA"/>
    <property type="gene ID" value="ISCW017242"/>
</dbReference>
<dbReference type="AlphaFoldDB" id="B7PB53"/>
<dbReference type="HOGENOM" id="CLU_001265_59_2_1"/>
<proteinExistence type="predicted"/>
<feature type="domain" description="Major facilitator superfamily (MFS) profile" evidence="3">
    <location>
        <begin position="29"/>
        <end position="444"/>
    </location>
</feature>
<feature type="transmembrane region" description="Helical" evidence="2">
    <location>
        <begin position="65"/>
        <end position="83"/>
    </location>
</feature>
<organism>
    <name type="scientific">Ixodes scapularis</name>
    <name type="common">Black-legged tick</name>
    <name type="synonym">Deer tick</name>
    <dbReference type="NCBI Taxonomy" id="6945"/>
    <lineage>
        <taxon>Eukaryota</taxon>
        <taxon>Metazoa</taxon>
        <taxon>Ecdysozoa</taxon>
        <taxon>Arthropoda</taxon>
        <taxon>Chelicerata</taxon>
        <taxon>Arachnida</taxon>
        <taxon>Acari</taxon>
        <taxon>Parasitiformes</taxon>
        <taxon>Ixodida</taxon>
        <taxon>Ixodoidea</taxon>
        <taxon>Ixodidae</taxon>
        <taxon>Ixodinae</taxon>
        <taxon>Ixodes</taxon>
    </lineage>
</organism>
<dbReference type="Gene3D" id="1.20.1250.20">
    <property type="entry name" value="MFS general substrate transporter like domains"/>
    <property type="match status" value="1"/>
</dbReference>
<protein>
    <submittedName>
        <fullName evidence="4 5">Monocarboxylate transporter, putative</fullName>
    </submittedName>
</protein>
<reference evidence="5" key="2">
    <citation type="submission" date="2020-05" db="UniProtKB">
        <authorList>
            <consortium name="EnsemblMetazoa"/>
        </authorList>
    </citation>
    <scope>IDENTIFICATION</scope>
    <source>
        <strain evidence="5">wikel</strain>
    </source>
</reference>
<dbReference type="FunFam" id="1.20.1250.20:FF:001089">
    <property type="entry name" value="Monocarboxylate transporter, putative"/>
    <property type="match status" value="1"/>
</dbReference>
<dbReference type="EMBL" id="ABJB010789118">
    <property type="status" value="NOT_ANNOTATED_CDS"/>
    <property type="molecule type" value="Genomic_DNA"/>
</dbReference>
<dbReference type="GO" id="GO:0008028">
    <property type="term" value="F:monocarboxylic acid transmembrane transporter activity"/>
    <property type="evidence" value="ECO:0000318"/>
    <property type="project" value="GO_Central"/>
</dbReference>
<name>B7PB53_IXOSC</name>
<sequence>MSADPMFTEKTARFNSQQHGPDSIHSWLTAGACALSTFFALAPLRSSGILYVIIMKEFSVSREEAVWTIMLLGGARVLSGLLAGPLGHRFTARPVIIVGSVISALGVMLSFFADSIGTLHAALGAVHGFGSGIVYAMNPIVISEHFVKYKGLAMGINFAGSTLGTFVFPKLLEYLVGVFGFHGALLIFGGLLLNSVAFSLFLRQPVWLKSESTTTLNEVTEETECQGRAEQWTISGSIADRDAIVKEKPESMLMGLSIFKLPMFYVITYSFISFNLSYDCYNSLFIDFAIDKGIPMSSAVTMTSLSSVSDLVGRLVLPAVTDRGLIKRRTLMMALLALVGVLYIVLPYQQGYAIIFVLTSAVALLLGCGVVLFPVLLVEYVGIDRMAMATGMLTALSATFSFGKPSIIGFFRDTLGSYHYLFVVCGCVAISASLTWAVVAAVSRNTVKTKWTLQHAFTGRDISPGKFSYLPSLIMLDDGHYVDYKRVARHSVSSIFY</sequence>
<dbReference type="VEuPathDB" id="VectorBase:ISCP_026597"/>
<evidence type="ECO:0000256" key="1">
    <source>
        <dbReference type="ARBA" id="ARBA00004141"/>
    </source>
</evidence>
<keyword evidence="6" id="KW-1185">Reference proteome</keyword>
<feature type="transmembrane region" description="Helical" evidence="2">
    <location>
        <begin position="149"/>
        <end position="168"/>
    </location>
</feature>
<dbReference type="PaxDb" id="6945-B7PB53"/>
<dbReference type="PROSITE" id="PS50850">
    <property type="entry name" value="MFS"/>
    <property type="match status" value="1"/>
</dbReference>
<dbReference type="EMBL" id="DS674591">
    <property type="protein sequence ID" value="EEC03825.1"/>
    <property type="molecule type" value="Genomic_DNA"/>
</dbReference>
<evidence type="ECO:0000256" key="2">
    <source>
        <dbReference type="SAM" id="Phobius"/>
    </source>
</evidence>
<evidence type="ECO:0000259" key="3">
    <source>
        <dbReference type="PROSITE" id="PS50850"/>
    </source>
</evidence>
<accession>B7PB53</accession>
<gene>
    <name evidence="5" type="primary">8027264</name>
    <name evidence="4" type="ORF">IscW_ISCW017242</name>
</gene>
<dbReference type="Pfam" id="PF07690">
    <property type="entry name" value="MFS_1"/>
    <property type="match status" value="1"/>
</dbReference>
<feature type="transmembrane region" description="Helical" evidence="2">
    <location>
        <begin position="329"/>
        <end position="346"/>
    </location>
</feature>
<feature type="transmembrane region" description="Helical" evidence="2">
    <location>
        <begin position="352"/>
        <end position="378"/>
    </location>
</feature>
<comment type="subcellular location">
    <subcellularLocation>
        <location evidence="1">Membrane</location>
        <topology evidence="1">Multi-pass membrane protein</topology>
    </subcellularLocation>
</comment>
<reference evidence="4 6" key="1">
    <citation type="submission" date="2008-03" db="EMBL/GenBank/DDBJ databases">
        <title>Annotation of Ixodes scapularis.</title>
        <authorList>
            <consortium name="Ixodes scapularis Genome Project Consortium"/>
            <person name="Caler E."/>
            <person name="Hannick L.I."/>
            <person name="Bidwell S."/>
            <person name="Joardar V."/>
            <person name="Thiagarajan M."/>
            <person name="Amedeo P."/>
            <person name="Galinsky K.J."/>
            <person name="Schobel S."/>
            <person name="Inman J."/>
            <person name="Hostetler J."/>
            <person name="Miller J."/>
            <person name="Hammond M."/>
            <person name="Megy K."/>
            <person name="Lawson D."/>
            <person name="Kodira C."/>
            <person name="Sutton G."/>
            <person name="Meyer J."/>
            <person name="Hill C.A."/>
            <person name="Birren B."/>
            <person name="Nene V."/>
            <person name="Collins F."/>
            <person name="Alarcon-Chaidez F."/>
            <person name="Wikel S."/>
            <person name="Strausberg R."/>
        </authorList>
    </citation>
    <scope>NUCLEOTIDE SEQUENCE [LARGE SCALE GENOMIC DNA]</scope>
    <source>
        <strain evidence="6">Wikel</strain>
        <strain evidence="4">Wikel colony</strain>
    </source>
</reference>
<keyword evidence="2" id="KW-0472">Membrane</keyword>
<dbReference type="OrthoDB" id="6515633at2759"/>
<dbReference type="KEGG" id="isc:8027264"/>
<dbReference type="InterPro" id="IPR036259">
    <property type="entry name" value="MFS_trans_sf"/>
</dbReference>
<feature type="transmembrane region" description="Helical" evidence="2">
    <location>
        <begin position="119"/>
        <end position="137"/>
    </location>
</feature>
<dbReference type="InterPro" id="IPR050327">
    <property type="entry name" value="Proton-linked_MCT"/>
</dbReference>
<dbReference type="Proteomes" id="UP000001555">
    <property type="component" value="Unassembled WGS sequence"/>
</dbReference>
<dbReference type="VEuPathDB" id="VectorBase:ISCI017242"/>
<feature type="transmembrane region" description="Helical" evidence="2">
    <location>
        <begin position="174"/>
        <end position="202"/>
    </location>
</feature>
<dbReference type="InParanoid" id="B7PB53"/>
<dbReference type="InterPro" id="IPR011701">
    <property type="entry name" value="MFS"/>
</dbReference>
<keyword evidence="2" id="KW-0812">Transmembrane</keyword>
<dbReference type="InterPro" id="IPR020846">
    <property type="entry name" value="MFS_dom"/>
</dbReference>
<feature type="transmembrane region" description="Helical" evidence="2">
    <location>
        <begin position="417"/>
        <end position="442"/>
    </location>
</feature>
<feature type="transmembrane region" description="Helical" evidence="2">
    <location>
        <begin position="95"/>
        <end position="113"/>
    </location>
</feature>
<feature type="transmembrane region" description="Helical" evidence="2">
    <location>
        <begin position="253"/>
        <end position="274"/>
    </location>
</feature>
<dbReference type="GO" id="GO:0005886">
    <property type="term" value="C:plasma membrane"/>
    <property type="evidence" value="ECO:0000318"/>
    <property type="project" value="GO_Central"/>
</dbReference>
<dbReference type="SUPFAM" id="SSF103473">
    <property type="entry name" value="MFS general substrate transporter"/>
    <property type="match status" value="1"/>
</dbReference>
<evidence type="ECO:0000313" key="4">
    <source>
        <dbReference type="EMBL" id="EEC03825.1"/>
    </source>
</evidence>
<keyword evidence="2" id="KW-1133">Transmembrane helix</keyword>
<evidence type="ECO:0000313" key="6">
    <source>
        <dbReference type="Proteomes" id="UP000001555"/>
    </source>
</evidence>